<accession>A0A0K9YJ68</accession>
<organism evidence="1 2">
    <name type="scientific">Brevibacillus reuszeri</name>
    <dbReference type="NCBI Taxonomy" id="54915"/>
    <lineage>
        <taxon>Bacteria</taxon>
        <taxon>Bacillati</taxon>
        <taxon>Bacillota</taxon>
        <taxon>Bacilli</taxon>
        <taxon>Bacillales</taxon>
        <taxon>Paenibacillaceae</taxon>
        <taxon>Brevibacillus</taxon>
    </lineage>
</organism>
<dbReference type="PANTHER" id="PTHR37943:SF1">
    <property type="entry name" value="PROTEIN VES"/>
    <property type="match status" value="1"/>
</dbReference>
<dbReference type="Gene3D" id="2.60.120.10">
    <property type="entry name" value="Jelly Rolls"/>
    <property type="match status" value="1"/>
</dbReference>
<dbReference type="RefSeq" id="WP_049742686.1">
    <property type="nucleotide sequence ID" value="NZ_BJON01000011.1"/>
</dbReference>
<gene>
    <name evidence="1" type="ORF">ADS79_32855</name>
</gene>
<sequence>MTYSIRITRKSAQHTSQWSGGSTTQLAIYPETAVYSDRSFQWRISTAVVEAEESSFTPLPGFWRLLMILEGELFIEHEGHHSVTLPPFEQDSFSGGWTTRSKGKVRDFNLMLAEGNSGELKAIHVAPGLHLELVGVRDHDERHVDEAFYCVNGPVSFLIDEDEVTLQDGDFMLISKMSSAKTITVSNQAQKKVTLIKTSIFYS</sequence>
<dbReference type="InterPro" id="IPR010282">
    <property type="entry name" value="Uncharacterised_HutD/Ves"/>
</dbReference>
<comment type="caution">
    <text evidence="1">The sequence shown here is derived from an EMBL/GenBank/DDBJ whole genome shotgun (WGS) entry which is preliminary data.</text>
</comment>
<dbReference type="Pfam" id="PF05962">
    <property type="entry name" value="HutD"/>
    <property type="match status" value="1"/>
</dbReference>
<dbReference type="PANTHER" id="PTHR37943">
    <property type="entry name" value="PROTEIN VES"/>
    <property type="match status" value="1"/>
</dbReference>
<dbReference type="InterPro" id="IPR014710">
    <property type="entry name" value="RmlC-like_jellyroll"/>
</dbReference>
<evidence type="ECO:0008006" key="3">
    <source>
        <dbReference type="Google" id="ProtNLM"/>
    </source>
</evidence>
<evidence type="ECO:0000313" key="2">
    <source>
        <dbReference type="Proteomes" id="UP000036834"/>
    </source>
</evidence>
<dbReference type="InterPro" id="IPR011051">
    <property type="entry name" value="RmlC_Cupin_sf"/>
</dbReference>
<protein>
    <recommendedName>
        <fullName evidence="3">HutD-family protein</fullName>
    </recommendedName>
</protein>
<dbReference type="AlphaFoldDB" id="A0A0K9YJ68"/>
<evidence type="ECO:0000313" key="1">
    <source>
        <dbReference type="EMBL" id="KNB68753.1"/>
    </source>
</evidence>
<dbReference type="Proteomes" id="UP000036834">
    <property type="component" value="Unassembled WGS sequence"/>
</dbReference>
<dbReference type="PATRIC" id="fig|54915.3.peg.687"/>
<dbReference type="EMBL" id="LGIQ01000017">
    <property type="protein sequence ID" value="KNB68753.1"/>
    <property type="molecule type" value="Genomic_DNA"/>
</dbReference>
<dbReference type="OrthoDB" id="9786443at2"/>
<name>A0A0K9YJ68_9BACL</name>
<reference evidence="2" key="1">
    <citation type="submission" date="2015-07" db="EMBL/GenBank/DDBJ databases">
        <title>Genome sequencing project for genomic taxonomy and phylogenomics of Bacillus-like bacteria.</title>
        <authorList>
            <person name="Liu B."/>
            <person name="Wang J."/>
            <person name="Zhu Y."/>
            <person name="Liu G."/>
            <person name="Chen Q."/>
            <person name="Chen Z."/>
            <person name="Lan J."/>
            <person name="Che J."/>
            <person name="Ge C."/>
            <person name="Shi H."/>
            <person name="Pan Z."/>
            <person name="Liu X."/>
        </authorList>
    </citation>
    <scope>NUCLEOTIDE SEQUENCE [LARGE SCALE GENOMIC DNA]</scope>
    <source>
        <strain evidence="2">DSM 9887</strain>
    </source>
</reference>
<proteinExistence type="predicted"/>
<dbReference type="STRING" id="54915.ADS79_32855"/>
<dbReference type="SUPFAM" id="SSF51182">
    <property type="entry name" value="RmlC-like cupins"/>
    <property type="match status" value="1"/>
</dbReference>